<evidence type="ECO:0000259" key="9">
    <source>
        <dbReference type="PROSITE" id="PS51745"/>
    </source>
</evidence>
<evidence type="ECO:0000256" key="5">
    <source>
        <dbReference type="ARBA" id="ARBA00023163"/>
    </source>
</evidence>
<proteinExistence type="inferred from homology"/>
<keyword evidence="10" id="KW-1185">Reference proteome</keyword>
<feature type="domain" description="PB1" evidence="9">
    <location>
        <begin position="181"/>
        <end position="267"/>
    </location>
</feature>
<dbReference type="Gene3D" id="3.10.20.90">
    <property type="entry name" value="Phosphatidylinositol 3-kinase Catalytic Subunit, Chain A, domain 1"/>
    <property type="match status" value="1"/>
</dbReference>
<dbReference type="InterPro" id="IPR053793">
    <property type="entry name" value="PB1-like"/>
</dbReference>
<keyword evidence="5 8" id="KW-0804">Transcription</keyword>
<keyword evidence="3 8" id="KW-0678">Repressor</keyword>
<gene>
    <name evidence="11" type="primary">LOC116196912</name>
</gene>
<dbReference type="RefSeq" id="XP_031382716.1">
    <property type="nucleotide sequence ID" value="XM_031526856.1"/>
</dbReference>
<evidence type="ECO:0000313" key="10">
    <source>
        <dbReference type="Proteomes" id="UP000515151"/>
    </source>
</evidence>
<evidence type="ECO:0000256" key="4">
    <source>
        <dbReference type="ARBA" id="ARBA00023015"/>
    </source>
</evidence>
<evidence type="ECO:0000256" key="8">
    <source>
        <dbReference type="RuleBase" id="RU004549"/>
    </source>
</evidence>
<reference evidence="10" key="1">
    <citation type="journal article" date="2020" name="Plant Biotechnol. J.">
        <title>The pomegranate (Punica granatum L.) draft genome dissects genetic divergence between soft- and hard-seeded cultivars.</title>
        <authorList>
            <person name="Luo X."/>
            <person name="Li H."/>
            <person name="Wu Z."/>
            <person name="Yao W."/>
            <person name="Zhao P."/>
            <person name="Cao D."/>
            <person name="Yu H."/>
            <person name="Li K."/>
            <person name="Poudel K."/>
            <person name="Zhao D."/>
            <person name="Zhang F."/>
            <person name="Xia X."/>
            <person name="Chen L."/>
            <person name="Wang Q."/>
            <person name="Jing D."/>
            <person name="Cao S."/>
        </authorList>
    </citation>
    <scope>NUCLEOTIDE SEQUENCE [LARGE SCALE GENOMIC DNA]</scope>
    <source>
        <strain evidence="10">cv. Tunisia</strain>
    </source>
</reference>
<keyword evidence="4 8" id="KW-0805">Transcription regulation</keyword>
<evidence type="ECO:0000256" key="2">
    <source>
        <dbReference type="ARBA" id="ARBA00006728"/>
    </source>
</evidence>
<keyword evidence="6 8" id="KW-0539">Nucleus</keyword>
<dbReference type="Pfam" id="PF02309">
    <property type="entry name" value="AUX_IAA"/>
    <property type="match status" value="2"/>
</dbReference>
<reference evidence="11" key="2">
    <citation type="submission" date="2025-08" db="UniProtKB">
        <authorList>
            <consortium name="RefSeq"/>
        </authorList>
    </citation>
    <scope>IDENTIFICATION</scope>
    <source>
        <tissue evidence="11">Leaf</tissue>
    </source>
</reference>
<organism evidence="10 11">
    <name type="scientific">Punica granatum</name>
    <name type="common">Pomegranate</name>
    <dbReference type="NCBI Taxonomy" id="22663"/>
    <lineage>
        <taxon>Eukaryota</taxon>
        <taxon>Viridiplantae</taxon>
        <taxon>Streptophyta</taxon>
        <taxon>Embryophyta</taxon>
        <taxon>Tracheophyta</taxon>
        <taxon>Spermatophyta</taxon>
        <taxon>Magnoliopsida</taxon>
        <taxon>eudicotyledons</taxon>
        <taxon>Gunneridae</taxon>
        <taxon>Pentapetalae</taxon>
        <taxon>rosids</taxon>
        <taxon>malvids</taxon>
        <taxon>Myrtales</taxon>
        <taxon>Lythraceae</taxon>
        <taxon>Punica</taxon>
    </lineage>
</organism>
<dbReference type="PANTHER" id="PTHR31734:SF38">
    <property type="entry name" value="AUXIN-RESPONSIVE PROTEIN IAA29"/>
    <property type="match status" value="1"/>
</dbReference>
<dbReference type="GeneID" id="116196912"/>
<dbReference type="AlphaFoldDB" id="A0A6P8CN05"/>
<dbReference type="PANTHER" id="PTHR31734">
    <property type="entry name" value="AUXIN-RESPONSIVE PROTEIN IAA17"/>
    <property type="match status" value="1"/>
</dbReference>
<dbReference type="PROSITE" id="PS51745">
    <property type="entry name" value="PB1"/>
    <property type="match status" value="1"/>
</dbReference>
<accession>A0A6P8CN05</accession>
<dbReference type="InterPro" id="IPR033389">
    <property type="entry name" value="AUX/IAA_dom"/>
</dbReference>
<name>A0A6P8CN05_PUNGR</name>
<evidence type="ECO:0000256" key="3">
    <source>
        <dbReference type="ARBA" id="ARBA00022491"/>
    </source>
</evidence>
<keyword evidence="7 8" id="KW-0927">Auxin signaling pathway</keyword>
<comment type="subcellular location">
    <subcellularLocation>
        <location evidence="1 8">Nucleus</location>
    </subcellularLocation>
</comment>
<dbReference type="GO" id="GO:0005634">
    <property type="term" value="C:nucleus"/>
    <property type="evidence" value="ECO:0007669"/>
    <property type="project" value="UniProtKB-SubCell"/>
</dbReference>
<evidence type="ECO:0000313" key="11">
    <source>
        <dbReference type="RefSeq" id="XP_031382716.1"/>
    </source>
</evidence>
<dbReference type="Proteomes" id="UP000515151">
    <property type="component" value="Chromosome 2"/>
</dbReference>
<dbReference type="GO" id="GO:0006355">
    <property type="term" value="P:regulation of DNA-templated transcription"/>
    <property type="evidence" value="ECO:0007669"/>
    <property type="project" value="InterPro"/>
</dbReference>
<evidence type="ECO:0000256" key="6">
    <source>
        <dbReference type="ARBA" id="ARBA00023242"/>
    </source>
</evidence>
<dbReference type="SUPFAM" id="SSF54277">
    <property type="entry name" value="CAD &amp; PB1 domains"/>
    <property type="match status" value="1"/>
</dbReference>
<comment type="function">
    <text evidence="8">Aux/IAA proteins are short-lived transcriptional factors that function as repressors of early auxin response genes at low auxin concentrations.</text>
</comment>
<evidence type="ECO:0000256" key="7">
    <source>
        <dbReference type="ARBA" id="ARBA00023294"/>
    </source>
</evidence>
<dbReference type="OrthoDB" id="778717at2759"/>
<comment type="similarity">
    <text evidence="2 8">Belongs to the Aux/IAA family.</text>
</comment>
<sequence>MYMELQLGLGLPLPLPQLPSSTSCCTTSTTAVDVATSTGTVGQQLGFDLNCCTYYAHPNPHRWAAYHYNCHHAHDDDDDDPQHSFHGGDADHTYEGVVTHAATPPTPCSSRSDHRHHYDIHKPRDLHALHGQHHTATVPRTTLTLQLPDLEKELLLDSSSFQSHKVPLEDSESSESKSNTRKYVKVMMEGVGIGRKVDLSLHPSFHALCHTLMDMFGICQEESKDYKLAFKDAKGDWLLADHDTITWRAFAGSVQRLRILKIYHDLN</sequence>
<evidence type="ECO:0000256" key="1">
    <source>
        <dbReference type="ARBA" id="ARBA00004123"/>
    </source>
</evidence>
<dbReference type="InterPro" id="IPR003311">
    <property type="entry name" value="AUX_IAA"/>
</dbReference>
<dbReference type="GO" id="GO:0009734">
    <property type="term" value="P:auxin-activated signaling pathway"/>
    <property type="evidence" value="ECO:0007669"/>
    <property type="project" value="UniProtKB-UniRule"/>
</dbReference>
<protein>
    <recommendedName>
        <fullName evidence="8">Auxin-responsive protein</fullName>
    </recommendedName>
</protein>
<comment type="subunit">
    <text evidence="8">Homodimers and heterodimers.</text>
</comment>